<dbReference type="InterPro" id="IPR005247">
    <property type="entry name" value="YbhB_YbcL/LppC-like"/>
</dbReference>
<dbReference type="InterPro" id="IPR008914">
    <property type="entry name" value="PEBP"/>
</dbReference>
<dbReference type="KEGG" id="agf:ET445_02935"/>
<keyword evidence="3" id="KW-1185">Reference proteome</keyword>
<comment type="similarity">
    <text evidence="1">Belongs to the UPF0098 family.</text>
</comment>
<evidence type="ECO:0000313" key="2">
    <source>
        <dbReference type="EMBL" id="QAY72451.1"/>
    </source>
</evidence>
<dbReference type="EMBL" id="CP035491">
    <property type="protein sequence ID" value="QAY72451.1"/>
    <property type="molecule type" value="Genomic_DNA"/>
</dbReference>
<dbReference type="OrthoDB" id="9797506at2"/>
<dbReference type="NCBIfam" id="TIGR00481">
    <property type="entry name" value="YbhB/YbcL family Raf kinase inhibitor-like protein"/>
    <property type="match status" value="1"/>
</dbReference>
<dbReference type="PANTHER" id="PTHR30289:SF1">
    <property type="entry name" value="PEBP (PHOSPHATIDYLETHANOLAMINE-BINDING PROTEIN) FAMILY PROTEIN"/>
    <property type="match status" value="1"/>
</dbReference>
<name>A0A4V0YGU7_9MICO</name>
<dbReference type="RefSeq" id="WP_129188687.1">
    <property type="nucleotide sequence ID" value="NZ_CP035491.1"/>
</dbReference>
<gene>
    <name evidence="2" type="ORF">ET445_02935</name>
</gene>
<dbReference type="CDD" id="cd00865">
    <property type="entry name" value="PEBP_bact_arch"/>
    <property type="match status" value="1"/>
</dbReference>
<dbReference type="PANTHER" id="PTHR30289">
    <property type="entry name" value="UNCHARACTERIZED PROTEIN YBCL-RELATED"/>
    <property type="match status" value="1"/>
</dbReference>
<dbReference type="AlphaFoldDB" id="A0A4V0YGU7"/>
<sequence length="177" mass="18950">MFAHDPYAQLHELKPVGTFTVTSTDFADGETLPKRFWGAGAGGEDVSPELSWSGFPPETKSFAVTCYDPDAPTASGWWHWAVANLPARVTSLETGAGASGYELPNRAVTILNEGRNRQYNGPTPPAGTGVHRYFFVVHALDVEALDLPEDGTPALLGFLLHFHTLARGIIVGLASGD</sequence>
<evidence type="ECO:0000256" key="1">
    <source>
        <dbReference type="ARBA" id="ARBA00007120"/>
    </source>
</evidence>
<protein>
    <submittedName>
        <fullName evidence="2">YbhB/YbcL family Raf kinase inhibitor-like protein</fullName>
    </submittedName>
</protein>
<dbReference type="Pfam" id="PF01161">
    <property type="entry name" value="PBP"/>
    <property type="match status" value="1"/>
</dbReference>
<dbReference type="Proteomes" id="UP000291259">
    <property type="component" value="Chromosome"/>
</dbReference>
<dbReference type="Gene3D" id="3.90.280.10">
    <property type="entry name" value="PEBP-like"/>
    <property type="match status" value="1"/>
</dbReference>
<reference evidence="2 3" key="1">
    <citation type="submission" date="2019-01" db="EMBL/GenBank/DDBJ databases">
        <title>Genome sequencing of strain FW100M-8.</title>
        <authorList>
            <person name="Heo J."/>
            <person name="Kim S.-J."/>
            <person name="Kim J.-S."/>
            <person name="Hong S.-B."/>
            <person name="Kwon S.-W."/>
        </authorList>
    </citation>
    <scope>NUCLEOTIDE SEQUENCE [LARGE SCALE GENOMIC DNA]</scope>
    <source>
        <strain evidence="2 3">FW100M-8</strain>
    </source>
</reference>
<organism evidence="2 3">
    <name type="scientific">Agromyces protaetiae</name>
    <dbReference type="NCBI Taxonomy" id="2509455"/>
    <lineage>
        <taxon>Bacteria</taxon>
        <taxon>Bacillati</taxon>
        <taxon>Actinomycetota</taxon>
        <taxon>Actinomycetes</taxon>
        <taxon>Micrococcales</taxon>
        <taxon>Microbacteriaceae</taxon>
        <taxon>Agromyces</taxon>
    </lineage>
</organism>
<proteinExistence type="inferred from homology"/>
<evidence type="ECO:0000313" key="3">
    <source>
        <dbReference type="Proteomes" id="UP000291259"/>
    </source>
</evidence>
<dbReference type="InterPro" id="IPR036610">
    <property type="entry name" value="PEBP-like_sf"/>
</dbReference>
<dbReference type="SUPFAM" id="SSF49777">
    <property type="entry name" value="PEBP-like"/>
    <property type="match status" value="1"/>
</dbReference>
<accession>A0A4V0YGU7</accession>